<dbReference type="InParanoid" id="A0A0C2X745"/>
<keyword evidence="3" id="KW-0863">Zinc-finger</keyword>
<evidence type="ECO:0008006" key="8">
    <source>
        <dbReference type="Google" id="ProtNLM"/>
    </source>
</evidence>
<dbReference type="AlphaFoldDB" id="A0A0C2X745"/>
<gene>
    <name evidence="6" type="ORF">M378DRAFT_78101</name>
</gene>
<dbReference type="Proteomes" id="UP000054549">
    <property type="component" value="Unassembled WGS sequence"/>
</dbReference>
<dbReference type="EMBL" id="KN818248">
    <property type="protein sequence ID" value="KIL64548.1"/>
    <property type="molecule type" value="Genomic_DNA"/>
</dbReference>
<keyword evidence="7" id="KW-1185">Reference proteome</keyword>
<evidence type="ECO:0000313" key="7">
    <source>
        <dbReference type="Proteomes" id="UP000054549"/>
    </source>
</evidence>
<dbReference type="OrthoDB" id="3252425at2759"/>
<dbReference type="PANTHER" id="PTHR46481:SF10">
    <property type="entry name" value="ZINC FINGER BED DOMAIN-CONTAINING PROTEIN 39"/>
    <property type="match status" value="1"/>
</dbReference>
<dbReference type="PANTHER" id="PTHR46481">
    <property type="entry name" value="ZINC FINGER BED DOMAIN-CONTAINING PROTEIN 4"/>
    <property type="match status" value="1"/>
</dbReference>
<keyword evidence="2" id="KW-0479">Metal-binding</keyword>
<evidence type="ECO:0000256" key="4">
    <source>
        <dbReference type="ARBA" id="ARBA00022833"/>
    </source>
</evidence>
<dbReference type="InterPro" id="IPR012337">
    <property type="entry name" value="RNaseH-like_sf"/>
</dbReference>
<sequence>MIDSLADKIPEFPGGSNRVRCFLHILNLVAKRLLKPFDLPKSKEGLALSQAALDLQVLAAEMDEEEAETLAALEAGEDESEEMDAEILEDNNDDGGPAAAMSEGDNIRLEETVQQLQPMRAVLVKLRKLAYTIKNSTTIVLPEWYRVLERQKMKKRMMPRDVSTRWNSTYIMLQFAIEYQTAIDEISANRHMKLRQYEMSKEEWEMAEQLAKVLKVCILLCSTFTY</sequence>
<protein>
    <recommendedName>
        <fullName evidence="8">Transposase</fullName>
    </recommendedName>
</protein>
<dbReference type="GO" id="GO:0005634">
    <property type="term" value="C:nucleus"/>
    <property type="evidence" value="ECO:0007669"/>
    <property type="project" value="UniProtKB-SubCell"/>
</dbReference>
<accession>A0A0C2X745</accession>
<dbReference type="InterPro" id="IPR052035">
    <property type="entry name" value="ZnF_BED_domain_contain"/>
</dbReference>
<keyword evidence="5" id="KW-0539">Nucleus</keyword>
<organism evidence="6 7">
    <name type="scientific">Amanita muscaria (strain Koide BX008)</name>
    <dbReference type="NCBI Taxonomy" id="946122"/>
    <lineage>
        <taxon>Eukaryota</taxon>
        <taxon>Fungi</taxon>
        <taxon>Dikarya</taxon>
        <taxon>Basidiomycota</taxon>
        <taxon>Agaricomycotina</taxon>
        <taxon>Agaricomycetes</taxon>
        <taxon>Agaricomycetidae</taxon>
        <taxon>Agaricales</taxon>
        <taxon>Pluteineae</taxon>
        <taxon>Amanitaceae</taxon>
        <taxon>Amanita</taxon>
    </lineage>
</organism>
<evidence type="ECO:0000256" key="2">
    <source>
        <dbReference type="ARBA" id="ARBA00022723"/>
    </source>
</evidence>
<reference evidence="6 7" key="1">
    <citation type="submission" date="2014-04" db="EMBL/GenBank/DDBJ databases">
        <title>Evolutionary Origins and Diversification of the Mycorrhizal Mutualists.</title>
        <authorList>
            <consortium name="DOE Joint Genome Institute"/>
            <consortium name="Mycorrhizal Genomics Consortium"/>
            <person name="Kohler A."/>
            <person name="Kuo A."/>
            <person name="Nagy L.G."/>
            <person name="Floudas D."/>
            <person name="Copeland A."/>
            <person name="Barry K.W."/>
            <person name="Cichocki N."/>
            <person name="Veneault-Fourrey C."/>
            <person name="LaButti K."/>
            <person name="Lindquist E.A."/>
            <person name="Lipzen A."/>
            <person name="Lundell T."/>
            <person name="Morin E."/>
            <person name="Murat C."/>
            <person name="Riley R."/>
            <person name="Ohm R."/>
            <person name="Sun H."/>
            <person name="Tunlid A."/>
            <person name="Henrissat B."/>
            <person name="Grigoriev I.V."/>
            <person name="Hibbett D.S."/>
            <person name="Martin F."/>
        </authorList>
    </citation>
    <scope>NUCLEOTIDE SEQUENCE [LARGE SCALE GENOMIC DNA]</scope>
    <source>
        <strain evidence="6 7">Koide BX008</strain>
    </source>
</reference>
<name>A0A0C2X745_AMAMK</name>
<evidence type="ECO:0000256" key="3">
    <source>
        <dbReference type="ARBA" id="ARBA00022771"/>
    </source>
</evidence>
<evidence type="ECO:0000313" key="6">
    <source>
        <dbReference type="EMBL" id="KIL64548.1"/>
    </source>
</evidence>
<dbReference type="GO" id="GO:0008270">
    <property type="term" value="F:zinc ion binding"/>
    <property type="evidence" value="ECO:0007669"/>
    <property type="project" value="UniProtKB-KW"/>
</dbReference>
<proteinExistence type="predicted"/>
<evidence type="ECO:0000256" key="5">
    <source>
        <dbReference type="ARBA" id="ARBA00023242"/>
    </source>
</evidence>
<dbReference type="STRING" id="946122.A0A0C2X745"/>
<dbReference type="SUPFAM" id="SSF53098">
    <property type="entry name" value="Ribonuclease H-like"/>
    <property type="match status" value="1"/>
</dbReference>
<keyword evidence="4" id="KW-0862">Zinc</keyword>
<dbReference type="HOGENOM" id="CLU_096306_1_0_1"/>
<comment type="subcellular location">
    <subcellularLocation>
        <location evidence="1">Nucleus</location>
    </subcellularLocation>
</comment>
<evidence type="ECO:0000256" key="1">
    <source>
        <dbReference type="ARBA" id="ARBA00004123"/>
    </source>
</evidence>